<gene>
    <name evidence="1" type="ORF">ACE41H_16475</name>
</gene>
<dbReference type="EMBL" id="JBHHMI010000015">
    <property type="protein sequence ID" value="MFB5268359.1"/>
    <property type="molecule type" value="Genomic_DNA"/>
</dbReference>
<protein>
    <submittedName>
        <fullName evidence="1">Uncharacterized protein</fullName>
    </submittedName>
</protein>
<proteinExistence type="predicted"/>
<evidence type="ECO:0000313" key="2">
    <source>
        <dbReference type="Proteomes" id="UP001580346"/>
    </source>
</evidence>
<sequence>MDTRYDTFLVAALGAVLAIWALYAFRSWLRKPEHPRLYAIPLNEEIEGGPASAILEENGYEVIGGRLRVPLAFDVNGETINSGLYIDYIAERDEGIYIVKTSRRSKPIEWSGTAIRDKFLPLLLLYPEIAGVLYVDMEEGAVRRIVLAAEEWNHD</sequence>
<dbReference type="Proteomes" id="UP001580346">
    <property type="component" value="Unassembled WGS sequence"/>
</dbReference>
<organism evidence="1 2">
    <name type="scientific">Paenibacillus enshidis</name>
    <dbReference type="NCBI Taxonomy" id="1458439"/>
    <lineage>
        <taxon>Bacteria</taxon>
        <taxon>Bacillati</taxon>
        <taxon>Bacillota</taxon>
        <taxon>Bacilli</taxon>
        <taxon>Bacillales</taxon>
        <taxon>Paenibacillaceae</taxon>
        <taxon>Paenibacillus</taxon>
    </lineage>
</organism>
<evidence type="ECO:0000313" key="1">
    <source>
        <dbReference type="EMBL" id="MFB5268359.1"/>
    </source>
</evidence>
<reference evidence="1 2" key="1">
    <citation type="submission" date="2024-09" db="EMBL/GenBank/DDBJ databases">
        <title>Paenibacillus zeirhizospherea sp. nov., isolated from surface of the maize (Zea mays) roots in a horticulture field, Hungary.</title>
        <authorList>
            <person name="Marton D."/>
            <person name="Farkas M."/>
            <person name="Bedics A."/>
            <person name="Toth E."/>
            <person name="Tancsics A."/>
            <person name="Boka K."/>
            <person name="Maroti G."/>
            <person name="Kriszt B."/>
            <person name="Cserhati M."/>
        </authorList>
    </citation>
    <scope>NUCLEOTIDE SEQUENCE [LARGE SCALE GENOMIC DNA]</scope>
    <source>
        <strain evidence="1 2">KCTC 33519</strain>
    </source>
</reference>
<keyword evidence="2" id="KW-1185">Reference proteome</keyword>
<comment type="caution">
    <text evidence="1">The sequence shown here is derived from an EMBL/GenBank/DDBJ whole genome shotgun (WGS) entry which is preliminary data.</text>
</comment>
<accession>A0ABV5AY99</accession>
<dbReference type="RefSeq" id="WP_375356554.1">
    <property type="nucleotide sequence ID" value="NZ_JBHHMI010000015.1"/>
</dbReference>
<name>A0ABV5AY99_9BACL</name>